<accession>A0A1X2EK93</accession>
<gene>
    <name evidence="1" type="ORF">AWC30_11035</name>
</gene>
<name>A0A1X2EK93_9MYCO</name>
<reference evidence="1 2" key="1">
    <citation type="submission" date="2016-01" db="EMBL/GenBank/DDBJ databases">
        <title>The new phylogeny of the genus Mycobacterium.</title>
        <authorList>
            <person name="Tarcisio F."/>
            <person name="Conor M."/>
            <person name="Antonella G."/>
            <person name="Elisabetta G."/>
            <person name="Giulia F.S."/>
            <person name="Sara T."/>
            <person name="Anna F."/>
            <person name="Clotilde B."/>
            <person name="Roberto B."/>
            <person name="Veronica D.S."/>
            <person name="Fabio R."/>
            <person name="Monica P."/>
            <person name="Olivier J."/>
            <person name="Enrico T."/>
            <person name="Nicola S."/>
        </authorList>
    </citation>
    <scope>NUCLEOTIDE SEQUENCE [LARGE SCALE GENOMIC DNA]</scope>
    <source>
        <strain evidence="1 2">DSM 44153</strain>
    </source>
</reference>
<dbReference type="EMBL" id="LQPZ01000028">
    <property type="protein sequence ID" value="ORX03411.1"/>
    <property type="molecule type" value="Genomic_DNA"/>
</dbReference>
<evidence type="ECO:0000313" key="1">
    <source>
        <dbReference type="EMBL" id="ORX03411.1"/>
    </source>
</evidence>
<evidence type="ECO:0000313" key="2">
    <source>
        <dbReference type="Proteomes" id="UP000193090"/>
    </source>
</evidence>
<dbReference type="RefSeq" id="WP_085110201.1">
    <property type="nucleotide sequence ID" value="NZ_JACKSN010000079.1"/>
</dbReference>
<organism evidence="1 2">
    <name type="scientific">Mycolicibacillus trivialis</name>
    <dbReference type="NCBI Taxonomy" id="1798"/>
    <lineage>
        <taxon>Bacteria</taxon>
        <taxon>Bacillati</taxon>
        <taxon>Actinomycetota</taxon>
        <taxon>Actinomycetes</taxon>
        <taxon>Mycobacteriales</taxon>
        <taxon>Mycobacteriaceae</taxon>
        <taxon>Mycolicibacillus</taxon>
    </lineage>
</organism>
<sequence>MTTDISQFLEWFHSLSMDDKVVLLANPDMEFSLDAVARSDASRQLQGALGSYWVEDGPGPAALAAPGVALLEEEQLQLEHWWAGMATVERDRLLGQRQSEPPAGYGLQLTDLSAVERDRMVPVFLELKARRRV</sequence>
<proteinExistence type="predicted"/>
<comment type="caution">
    <text evidence="1">The sequence shown here is derived from an EMBL/GenBank/DDBJ whole genome shotgun (WGS) entry which is preliminary data.</text>
</comment>
<dbReference type="Proteomes" id="UP000193090">
    <property type="component" value="Unassembled WGS sequence"/>
</dbReference>
<dbReference type="AlphaFoldDB" id="A0A1X2EK93"/>
<dbReference type="OrthoDB" id="9834962at2"/>
<protein>
    <submittedName>
        <fullName evidence="1">Uncharacterized protein</fullName>
    </submittedName>
</protein>
<keyword evidence="2" id="KW-1185">Reference proteome</keyword>